<evidence type="ECO:0000313" key="3">
    <source>
        <dbReference type="EMBL" id="CAA9260131.1"/>
    </source>
</evidence>
<proteinExistence type="predicted"/>
<protein>
    <recommendedName>
        <fullName evidence="4">ATP synthase protein I</fullName>
    </recommendedName>
</protein>
<accession>A0A6J4IT81</accession>
<evidence type="ECO:0000256" key="1">
    <source>
        <dbReference type="SAM" id="MobiDB-lite"/>
    </source>
</evidence>
<evidence type="ECO:0008006" key="4">
    <source>
        <dbReference type="Google" id="ProtNLM"/>
    </source>
</evidence>
<keyword evidence="2" id="KW-1133">Transmembrane helix</keyword>
<feature type="transmembrane region" description="Helical" evidence="2">
    <location>
        <begin position="82"/>
        <end position="109"/>
    </location>
</feature>
<keyword evidence="2" id="KW-0472">Membrane</keyword>
<evidence type="ECO:0000256" key="2">
    <source>
        <dbReference type="SAM" id="Phobius"/>
    </source>
</evidence>
<reference evidence="3" key="1">
    <citation type="submission" date="2020-02" db="EMBL/GenBank/DDBJ databases">
        <authorList>
            <person name="Meier V. D."/>
        </authorList>
    </citation>
    <scope>NUCLEOTIDE SEQUENCE</scope>
    <source>
        <strain evidence="3">AVDCRST_MAG63</strain>
    </source>
</reference>
<feature type="compositionally biased region" description="Basic and acidic residues" evidence="1">
    <location>
        <begin position="55"/>
        <end position="72"/>
    </location>
</feature>
<dbReference type="EMBL" id="CADCTO010000311">
    <property type="protein sequence ID" value="CAA9260131.1"/>
    <property type="molecule type" value="Genomic_DNA"/>
</dbReference>
<dbReference type="Pfam" id="PF09527">
    <property type="entry name" value="ATPase_gene1"/>
    <property type="match status" value="1"/>
</dbReference>
<dbReference type="InterPro" id="IPR032820">
    <property type="entry name" value="ATPase_put"/>
</dbReference>
<feature type="compositionally biased region" description="Basic and acidic residues" evidence="1">
    <location>
        <begin position="20"/>
        <end position="29"/>
    </location>
</feature>
<name>A0A6J4IT81_9BACT</name>
<sequence length="149" mass="15904">MSDDSRNPERGAGAAGGGDPETKEQDDLLARFPDPEADERLRVPRGDALPGVPDVRFERPRPRKPDAEGEGRLRLRPLGSELRGMGAASTVGITLVASIAIGAGLGWLVDNFLLRDPATPWGLIVGFLLGTASGFVNLVRVSNHLNRDD</sequence>
<organism evidence="3">
    <name type="scientific">uncultured Armatimonadetes bacterium</name>
    <dbReference type="NCBI Taxonomy" id="157466"/>
    <lineage>
        <taxon>Bacteria</taxon>
        <taxon>Bacillati</taxon>
        <taxon>Armatimonadota</taxon>
        <taxon>environmental samples</taxon>
    </lineage>
</organism>
<dbReference type="AlphaFoldDB" id="A0A6J4IT81"/>
<feature type="transmembrane region" description="Helical" evidence="2">
    <location>
        <begin position="121"/>
        <end position="139"/>
    </location>
</feature>
<feature type="region of interest" description="Disordered" evidence="1">
    <location>
        <begin position="1"/>
        <end position="72"/>
    </location>
</feature>
<gene>
    <name evidence="3" type="ORF">AVDCRST_MAG63-2483</name>
</gene>
<keyword evidence="2" id="KW-0812">Transmembrane</keyword>